<comment type="caution">
    <text evidence="2">The sequence shown here is derived from an EMBL/GenBank/DDBJ whole genome shotgun (WGS) entry which is preliminary data.</text>
</comment>
<keyword evidence="1" id="KW-0175">Coiled coil</keyword>
<sequence length="148" mass="17087">MQELLIVFNESCARRMKNVTILNGAIVTCCEDAIMHKTAINENFSELSVENSYLKKLLKGVEEKNEILIENNNLLKEKLKSLDLNANKKLLSEVISGKSKQETYQIQNVNKHKKESQTARRVSDAQYLIALQLHQDCQFLQTDRRSKY</sequence>
<evidence type="ECO:0000313" key="2">
    <source>
        <dbReference type="EMBL" id="KAK9877785.1"/>
    </source>
</evidence>
<dbReference type="AlphaFoldDB" id="A0AAW1UA54"/>
<evidence type="ECO:0000313" key="3">
    <source>
        <dbReference type="Proteomes" id="UP001431783"/>
    </source>
</evidence>
<dbReference type="Proteomes" id="UP001431783">
    <property type="component" value="Unassembled WGS sequence"/>
</dbReference>
<organism evidence="2 3">
    <name type="scientific">Henosepilachna vigintioctopunctata</name>
    <dbReference type="NCBI Taxonomy" id="420089"/>
    <lineage>
        <taxon>Eukaryota</taxon>
        <taxon>Metazoa</taxon>
        <taxon>Ecdysozoa</taxon>
        <taxon>Arthropoda</taxon>
        <taxon>Hexapoda</taxon>
        <taxon>Insecta</taxon>
        <taxon>Pterygota</taxon>
        <taxon>Neoptera</taxon>
        <taxon>Endopterygota</taxon>
        <taxon>Coleoptera</taxon>
        <taxon>Polyphaga</taxon>
        <taxon>Cucujiformia</taxon>
        <taxon>Coccinelloidea</taxon>
        <taxon>Coccinellidae</taxon>
        <taxon>Epilachninae</taxon>
        <taxon>Epilachnini</taxon>
        <taxon>Henosepilachna</taxon>
    </lineage>
</organism>
<dbReference type="EMBL" id="JARQZJ010000043">
    <property type="protein sequence ID" value="KAK9877785.1"/>
    <property type="molecule type" value="Genomic_DNA"/>
</dbReference>
<gene>
    <name evidence="2" type="ORF">WA026_019465</name>
</gene>
<reference evidence="2 3" key="1">
    <citation type="submission" date="2023-03" db="EMBL/GenBank/DDBJ databases">
        <title>Genome insight into feeding habits of ladybird beetles.</title>
        <authorList>
            <person name="Li H.-S."/>
            <person name="Huang Y.-H."/>
            <person name="Pang H."/>
        </authorList>
    </citation>
    <scope>NUCLEOTIDE SEQUENCE [LARGE SCALE GENOMIC DNA]</scope>
    <source>
        <strain evidence="2">SYSU_2023b</strain>
        <tissue evidence="2">Whole body</tissue>
    </source>
</reference>
<name>A0AAW1UA54_9CUCU</name>
<protein>
    <submittedName>
        <fullName evidence="2">Uncharacterized protein</fullName>
    </submittedName>
</protein>
<evidence type="ECO:0000256" key="1">
    <source>
        <dbReference type="SAM" id="Coils"/>
    </source>
</evidence>
<feature type="coiled-coil region" evidence="1">
    <location>
        <begin position="58"/>
        <end position="85"/>
    </location>
</feature>
<keyword evidence="3" id="KW-1185">Reference proteome</keyword>
<proteinExistence type="predicted"/>
<accession>A0AAW1UA54</accession>